<sequence length="95" mass="11043">MSGLYILGYTATAILFQTMINFALFHFLIFTPQAQGSQKDFLCVLRSTMKKAKNVEKMIDTTYTANMKSMMQNRYRAAFWTMRKNASRSKAQKHQ</sequence>
<keyword evidence="1" id="KW-1133">Transmembrane helix</keyword>
<protein>
    <submittedName>
        <fullName evidence="2">Uncharacterized protein</fullName>
    </submittedName>
</protein>
<evidence type="ECO:0000313" key="3">
    <source>
        <dbReference type="Proteomes" id="UP000008021"/>
    </source>
</evidence>
<dbReference type="STRING" id="40149.A0A0E0DTS2"/>
<proteinExistence type="predicted"/>
<name>A0A0E0DTS2_9ORYZ</name>
<organism evidence="2">
    <name type="scientific">Oryza meridionalis</name>
    <dbReference type="NCBI Taxonomy" id="40149"/>
    <lineage>
        <taxon>Eukaryota</taxon>
        <taxon>Viridiplantae</taxon>
        <taxon>Streptophyta</taxon>
        <taxon>Embryophyta</taxon>
        <taxon>Tracheophyta</taxon>
        <taxon>Spermatophyta</taxon>
        <taxon>Magnoliopsida</taxon>
        <taxon>Liliopsida</taxon>
        <taxon>Poales</taxon>
        <taxon>Poaceae</taxon>
        <taxon>BOP clade</taxon>
        <taxon>Oryzoideae</taxon>
        <taxon>Oryzeae</taxon>
        <taxon>Oryzinae</taxon>
        <taxon>Oryza</taxon>
    </lineage>
</organism>
<reference evidence="2" key="1">
    <citation type="submission" date="2015-04" db="UniProtKB">
        <authorList>
            <consortium name="EnsemblPlants"/>
        </authorList>
    </citation>
    <scope>IDENTIFICATION</scope>
</reference>
<dbReference type="InterPro" id="IPR012901">
    <property type="entry name" value="CARME"/>
</dbReference>
<keyword evidence="1" id="KW-0472">Membrane</keyword>
<dbReference type="AlphaFoldDB" id="A0A0E0DTS2"/>
<feature type="transmembrane region" description="Helical" evidence="1">
    <location>
        <begin position="6"/>
        <end position="29"/>
    </location>
</feature>
<accession>A0A0E0DTS2</accession>
<evidence type="ECO:0000256" key="1">
    <source>
        <dbReference type="SAM" id="Phobius"/>
    </source>
</evidence>
<reference evidence="2" key="2">
    <citation type="submission" date="2018-05" db="EMBL/GenBank/DDBJ databases">
        <title>OmerRS3 (Oryza meridionalis Reference Sequence Version 3).</title>
        <authorList>
            <person name="Zhang J."/>
            <person name="Kudrna D."/>
            <person name="Lee S."/>
            <person name="Talag J."/>
            <person name="Welchert J."/>
            <person name="Wing R.A."/>
        </authorList>
    </citation>
    <scope>NUCLEOTIDE SEQUENCE [LARGE SCALE GENOMIC DNA]</scope>
    <source>
        <strain evidence="2">cv. OR44</strain>
    </source>
</reference>
<dbReference type="GO" id="GO:0008757">
    <property type="term" value="F:S-adenosylmethionine-dependent methyltransferase activity"/>
    <property type="evidence" value="ECO:0007669"/>
    <property type="project" value="InterPro"/>
</dbReference>
<dbReference type="EnsemblPlants" id="OMERI05G20090.1">
    <property type="protein sequence ID" value="OMERI05G20090.1"/>
    <property type="gene ID" value="OMERI05G20090"/>
</dbReference>
<evidence type="ECO:0000313" key="2">
    <source>
        <dbReference type="EnsemblPlants" id="OMERI05G20090.1"/>
    </source>
</evidence>
<keyword evidence="1" id="KW-0812">Transmembrane</keyword>
<dbReference type="Pfam" id="PF07942">
    <property type="entry name" value="CARME"/>
    <property type="match status" value="1"/>
</dbReference>
<dbReference type="Proteomes" id="UP000008021">
    <property type="component" value="Chromosome 5"/>
</dbReference>
<keyword evidence="3" id="KW-1185">Reference proteome</keyword>
<dbReference type="HOGENOM" id="CLU_2376413_0_0_1"/>
<dbReference type="eggNOG" id="KOG2798">
    <property type="taxonomic scope" value="Eukaryota"/>
</dbReference>
<dbReference type="Gramene" id="OMERI05G20090.1">
    <property type="protein sequence ID" value="OMERI05G20090.1"/>
    <property type="gene ID" value="OMERI05G20090"/>
</dbReference>